<sequence>MKRASEPQEGQTIAVWFSCGAASAVAAKLAVKRWGNLCNVRVVNTPVLEEDPDNRRFLADVQDWLGVQIEQAVNPRFPHNSARAVWEKRRFMSGPRGAPCTLELKKQARQHWENANPCDWHVLGFTADEQRHHARFTLTERPNVLPVLIDAGLTKAACFGVLKNEGIVLPAIYRRGYPNANCIGCVKATSPTYWNHVRRVDPGVFADRAEQSRRIGCRLVEYRGERIFLDELPPDAMGRPLKSYDHECGLFCEEKEMA</sequence>
<dbReference type="AlphaFoldDB" id="A0A318PTP2"/>
<accession>A0A318PTP2</accession>
<dbReference type="EMBL" id="NKUF01000010">
    <property type="protein sequence ID" value="PYD63599.1"/>
    <property type="molecule type" value="Genomic_DNA"/>
</dbReference>
<gene>
    <name evidence="1" type="ORF">CFR72_06390</name>
</gene>
<comment type="caution">
    <text evidence="1">The sequence shown here is derived from an EMBL/GenBank/DDBJ whole genome shotgun (WGS) entry which is preliminary data.</text>
</comment>
<evidence type="ECO:0000313" key="1">
    <source>
        <dbReference type="EMBL" id="PYD63599.1"/>
    </source>
</evidence>
<dbReference type="SUPFAM" id="SSF52402">
    <property type="entry name" value="Adenine nucleotide alpha hydrolases-like"/>
    <property type="match status" value="1"/>
</dbReference>
<reference evidence="1 2" key="1">
    <citation type="submission" date="2017-07" db="EMBL/GenBank/DDBJ databases">
        <title>A draft genome sequence of Gluconacetobacter entanii LTH 4560.</title>
        <authorList>
            <person name="Skraban J."/>
            <person name="Cleenwerck I."/>
            <person name="Vandamme P."/>
            <person name="Trcek J."/>
        </authorList>
    </citation>
    <scope>NUCLEOTIDE SEQUENCE [LARGE SCALE GENOMIC DNA]</scope>
    <source>
        <strain evidence="1 2">LTH 4560</strain>
    </source>
</reference>
<dbReference type="InterPro" id="IPR014729">
    <property type="entry name" value="Rossmann-like_a/b/a_fold"/>
</dbReference>
<evidence type="ECO:0000313" key="2">
    <source>
        <dbReference type="Proteomes" id="UP000248301"/>
    </source>
</evidence>
<dbReference type="OrthoDB" id="7260048at2"/>
<proteinExistence type="predicted"/>
<name>A0A318PTP2_9PROT</name>
<dbReference type="Proteomes" id="UP000248301">
    <property type="component" value="Unassembled WGS sequence"/>
</dbReference>
<dbReference type="Gene3D" id="3.40.50.620">
    <property type="entry name" value="HUPs"/>
    <property type="match status" value="1"/>
</dbReference>
<protein>
    <recommendedName>
        <fullName evidence="3">Phosphoadenosine phosphosulphate reductase domain-containing protein</fullName>
    </recommendedName>
</protein>
<evidence type="ECO:0008006" key="3">
    <source>
        <dbReference type="Google" id="ProtNLM"/>
    </source>
</evidence>
<organism evidence="1 2">
    <name type="scientific">Gluconacetobacter entanii</name>
    <dbReference type="NCBI Taxonomy" id="108528"/>
    <lineage>
        <taxon>Bacteria</taxon>
        <taxon>Pseudomonadati</taxon>
        <taxon>Pseudomonadota</taxon>
        <taxon>Alphaproteobacteria</taxon>
        <taxon>Acetobacterales</taxon>
        <taxon>Acetobacteraceae</taxon>
        <taxon>Gluconacetobacter</taxon>
    </lineage>
</organism>